<keyword evidence="6" id="KW-1185">Reference proteome</keyword>
<protein>
    <submittedName>
        <fullName evidence="5">Glycosyltransferase family 2 protein</fullName>
    </submittedName>
</protein>
<reference evidence="5 6" key="1">
    <citation type="submission" date="2019-03" db="EMBL/GenBank/DDBJ databases">
        <title>Genomics of glacier-inhabiting Cryobacterium strains.</title>
        <authorList>
            <person name="Liu Q."/>
            <person name="Xin Y.-H."/>
        </authorList>
    </citation>
    <scope>NUCLEOTIDE SEQUENCE [LARGE SCALE GENOMIC DNA]</scope>
    <source>
        <strain evidence="5 6">CGMCC 1.4292</strain>
    </source>
</reference>
<sequence>MVQGHERPRLRPRPFGSGGLVTLSPDIALVIVNYGSDALLDENLHGLDREIDPAHVVVVDNFRSAADSERMSTLATRRGWSLVCLPQNQGFGSGTNAGVARAQELGCRRFLLINPDARIDAVGVAALAEECAARPQNIVGARIRRPDGSVWFHGGTILLDRGRTSTGPAARSSAPGGWITGACLMIHTDLWDRLGGFDDEYFLYWEDVDLSWRCTESGGRLTVLPDLKVEHSVGGTQVGGGKSTTYVYYNCRNRLLFASRHLSRKRLLSWLLTSPGYASAVMQHGGRRALARHPVSMIGAALFGTAAGGTQALIRPVARPTQTNG</sequence>
<evidence type="ECO:0000256" key="4">
    <source>
        <dbReference type="ARBA" id="ARBA00022679"/>
    </source>
</evidence>
<dbReference type="PANTHER" id="PTHR43179">
    <property type="entry name" value="RHAMNOSYLTRANSFERASE WBBL"/>
    <property type="match status" value="1"/>
</dbReference>
<dbReference type="InterPro" id="IPR029044">
    <property type="entry name" value="Nucleotide-diphossugar_trans"/>
</dbReference>
<dbReference type="AlphaFoldDB" id="A0A4Y8KM94"/>
<dbReference type="PANTHER" id="PTHR43179:SF12">
    <property type="entry name" value="GALACTOFURANOSYLTRANSFERASE GLFT2"/>
    <property type="match status" value="1"/>
</dbReference>
<evidence type="ECO:0000313" key="6">
    <source>
        <dbReference type="Proteomes" id="UP000298218"/>
    </source>
</evidence>
<gene>
    <name evidence="5" type="ORF">E3T53_13635</name>
</gene>
<comment type="pathway">
    <text evidence="1">Cell wall biogenesis; cell wall polysaccharide biosynthesis.</text>
</comment>
<dbReference type="SUPFAM" id="SSF53448">
    <property type="entry name" value="Nucleotide-diphospho-sugar transferases"/>
    <property type="match status" value="1"/>
</dbReference>
<evidence type="ECO:0000256" key="1">
    <source>
        <dbReference type="ARBA" id="ARBA00004776"/>
    </source>
</evidence>
<dbReference type="Gene3D" id="3.90.550.10">
    <property type="entry name" value="Spore Coat Polysaccharide Biosynthesis Protein SpsA, Chain A"/>
    <property type="match status" value="1"/>
</dbReference>
<dbReference type="Proteomes" id="UP000298218">
    <property type="component" value="Unassembled WGS sequence"/>
</dbReference>
<evidence type="ECO:0000313" key="5">
    <source>
        <dbReference type="EMBL" id="TFD76517.1"/>
    </source>
</evidence>
<accession>A0A4Y8KM94</accession>
<organism evidence="5 6">
    <name type="scientific">Cryobacterium psychrophilum</name>
    <dbReference type="NCBI Taxonomy" id="41988"/>
    <lineage>
        <taxon>Bacteria</taxon>
        <taxon>Bacillati</taxon>
        <taxon>Actinomycetota</taxon>
        <taxon>Actinomycetes</taxon>
        <taxon>Micrococcales</taxon>
        <taxon>Microbacteriaceae</taxon>
        <taxon>Cryobacterium</taxon>
    </lineage>
</organism>
<comment type="caution">
    <text evidence="5">The sequence shown here is derived from an EMBL/GenBank/DDBJ whole genome shotgun (WGS) entry which is preliminary data.</text>
</comment>
<keyword evidence="3" id="KW-0328">Glycosyltransferase</keyword>
<proteinExistence type="inferred from homology"/>
<keyword evidence="4 5" id="KW-0808">Transferase</keyword>
<dbReference type="GO" id="GO:0016757">
    <property type="term" value="F:glycosyltransferase activity"/>
    <property type="evidence" value="ECO:0007669"/>
    <property type="project" value="UniProtKB-KW"/>
</dbReference>
<name>A0A4Y8KM94_9MICO</name>
<dbReference type="EMBL" id="SOHQ01000037">
    <property type="protein sequence ID" value="TFD76517.1"/>
    <property type="molecule type" value="Genomic_DNA"/>
</dbReference>
<dbReference type="OrthoDB" id="9771846at2"/>
<comment type="similarity">
    <text evidence="2">Belongs to the glycosyltransferase 2 family.</text>
</comment>
<evidence type="ECO:0000256" key="3">
    <source>
        <dbReference type="ARBA" id="ARBA00022676"/>
    </source>
</evidence>
<evidence type="ECO:0000256" key="2">
    <source>
        <dbReference type="ARBA" id="ARBA00006739"/>
    </source>
</evidence>